<evidence type="ECO:0000313" key="1">
    <source>
        <dbReference type="EMBL" id="CAD5314002.1"/>
    </source>
</evidence>
<accession>A0A7G2DY24</accession>
<gene>
    <name evidence="1" type="ORF">AT9943_LOCUS2469</name>
</gene>
<protein>
    <submittedName>
        <fullName evidence="1">(thale cress) hypothetical protein</fullName>
    </submittedName>
</protein>
<name>A0A7G2DY24_ARATH</name>
<reference evidence="1 2" key="1">
    <citation type="submission" date="2020-09" db="EMBL/GenBank/DDBJ databases">
        <authorList>
            <person name="Ashkenazy H."/>
        </authorList>
    </citation>
    <scope>NUCLEOTIDE SEQUENCE [LARGE SCALE GENOMIC DNA]</scope>
    <source>
        <strain evidence="2">cv. Cdm-0</strain>
    </source>
</reference>
<organism evidence="1 2">
    <name type="scientific">Arabidopsis thaliana</name>
    <name type="common">Mouse-ear cress</name>
    <dbReference type="NCBI Taxonomy" id="3702"/>
    <lineage>
        <taxon>Eukaryota</taxon>
        <taxon>Viridiplantae</taxon>
        <taxon>Streptophyta</taxon>
        <taxon>Embryophyta</taxon>
        <taxon>Tracheophyta</taxon>
        <taxon>Spermatophyta</taxon>
        <taxon>Magnoliopsida</taxon>
        <taxon>eudicotyledons</taxon>
        <taxon>Gunneridae</taxon>
        <taxon>Pentapetalae</taxon>
        <taxon>rosids</taxon>
        <taxon>malvids</taxon>
        <taxon>Brassicales</taxon>
        <taxon>Brassicaceae</taxon>
        <taxon>Camelineae</taxon>
        <taxon>Arabidopsis</taxon>
    </lineage>
</organism>
<dbReference type="EMBL" id="LR881466">
    <property type="protein sequence ID" value="CAD5314002.1"/>
    <property type="molecule type" value="Genomic_DNA"/>
</dbReference>
<dbReference type="AlphaFoldDB" id="A0A7G2DY24"/>
<sequence length="78" mass="9067">MASLLPSSYRFLGNGHHRVEMLPRTDSRIFTWLEPVDHDLVRLLVNEPYLGKAKTMGIPSFLIQDLTPSFHRRHPRNS</sequence>
<dbReference type="Proteomes" id="UP000516314">
    <property type="component" value="Chromosome 1"/>
</dbReference>
<proteinExistence type="predicted"/>
<evidence type="ECO:0000313" key="2">
    <source>
        <dbReference type="Proteomes" id="UP000516314"/>
    </source>
</evidence>